<comment type="caution">
    <text evidence="2">The sequence shown here is derived from an EMBL/GenBank/DDBJ whole genome shotgun (WGS) entry which is preliminary data.</text>
</comment>
<organism evidence="2 3">
    <name type="scientific">Apiospora saccharicola</name>
    <dbReference type="NCBI Taxonomy" id="335842"/>
    <lineage>
        <taxon>Eukaryota</taxon>
        <taxon>Fungi</taxon>
        <taxon>Dikarya</taxon>
        <taxon>Ascomycota</taxon>
        <taxon>Pezizomycotina</taxon>
        <taxon>Sordariomycetes</taxon>
        <taxon>Xylariomycetidae</taxon>
        <taxon>Amphisphaeriales</taxon>
        <taxon>Apiosporaceae</taxon>
        <taxon>Apiospora</taxon>
    </lineage>
</organism>
<reference evidence="2 3" key="1">
    <citation type="submission" date="2023-01" db="EMBL/GenBank/DDBJ databases">
        <title>Analysis of 21 Apiospora genomes using comparative genomics revels a genus with tremendous synthesis potential of carbohydrate active enzymes and secondary metabolites.</title>
        <authorList>
            <person name="Sorensen T."/>
        </authorList>
    </citation>
    <scope>NUCLEOTIDE SEQUENCE [LARGE SCALE GENOMIC DNA]</scope>
    <source>
        <strain evidence="2 3">CBS 83171</strain>
    </source>
</reference>
<protein>
    <submittedName>
        <fullName evidence="2">Uncharacterized protein</fullName>
    </submittedName>
</protein>
<dbReference type="EMBL" id="JAQQWM010000009">
    <property type="protein sequence ID" value="KAK8046308.1"/>
    <property type="molecule type" value="Genomic_DNA"/>
</dbReference>
<name>A0ABR1TKW6_9PEZI</name>
<feature type="compositionally biased region" description="Polar residues" evidence="1">
    <location>
        <begin position="188"/>
        <end position="198"/>
    </location>
</feature>
<evidence type="ECO:0000313" key="2">
    <source>
        <dbReference type="EMBL" id="KAK8046308.1"/>
    </source>
</evidence>
<feature type="compositionally biased region" description="Polar residues" evidence="1">
    <location>
        <begin position="394"/>
        <end position="406"/>
    </location>
</feature>
<evidence type="ECO:0000313" key="3">
    <source>
        <dbReference type="Proteomes" id="UP001446871"/>
    </source>
</evidence>
<feature type="compositionally biased region" description="Acidic residues" evidence="1">
    <location>
        <begin position="434"/>
        <end position="443"/>
    </location>
</feature>
<dbReference type="Proteomes" id="UP001446871">
    <property type="component" value="Unassembled WGS sequence"/>
</dbReference>
<accession>A0ABR1TKW6</accession>
<feature type="compositionally biased region" description="Polar residues" evidence="1">
    <location>
        <begin position="109"/>
        <end position="119"/>
    </location>
</feature>
<evidence type="ECO:0000256" key="1">
    <source>
        <dbReference type="SAM" id="MobiDB-lite"/>
    </source>
</evidence>
<proteinExistence type="predicted"/>
<feature type="compositionally biased region" description="Basic and acidic residues" evidence="1">
    <location>
        <begin position="222"/>
        <end position="233"/>
    </location>
</feature>
<feature type="compositionally biased region" description="Basic and acidic residues" evidence="1">
    <location>
        <begin position="414"/>
        <end position="426"/>
    </location>
</feature>
<feature type="compositionally biased region" description="Polar residues" evidence="1">
    <location>
        <begin position="312"/>
        <end position="329"/>
    </location>
</feature>
<feature type="region of interest" description="Disordered" evidence="1">
    <location>
        <begin position="100"/>
        <end position="119"/>
    </location>
</feature>
<feature type="region of interest" description="Disordered" evidence="1">
    <location>
        <begin position="179"/>
        <end position="263"/>
    </location>
</feature>
<sequence>MSMTAPGASAENFRENIQAIVVESVGNKLRHEDLERFDEERDEALRQIPKGVKPFAWCTEQIQHYDDKCRQYLKDVRPELHRAIDTLIDKLEEEFVTSSHGSREAASFRTPQAPRSVSNGFPIRLSQLDTFGPSQPRAPEAAMDALSRIASSPTRSETMLAEDLRPAVHRDRLTDHFIYSDVDGNGTDPGSTDLSTSDPAPPRACADILSAVPDMSNASKRQSGDEAAHEGSNKRQRRSLPNNHDVLSGKKCKPSRERNRNNEPYYFQAHPFKWKRALNHFGGPGHGITLEHTIFQTYACEVSDADEERNINVNNPKARQPQTPKTPNSELPVPSDAAPEPPAVVAPLTPKSPSTSRDKGKQPASMIELDFDDDSDSLFVTQQSSGSAADEALQRSQPYPTRNKVSISDEEIMDIDRSVDESDHVNNRSTQDSDSSDSSDFDEVCPPLDKFPKPARRFAPS</sequence>
<feature type="region of interest" description="Disordered" evidence="1">
    <location>
        <begin position="312"/>
        <end position="461"/>
    </location>
</feature>
<keyword evidence="3" id="KW-1185">Reference proteome</keyword>
<gene>
    <name evidence="2" type="ORF">PG996_014372</name>
</gene>